<sequence length="39" mass="4210">MQREWNISERCLLVPARDGGIGHDRVLTSCVPGAGTAWG</sequence>
<gene>
    <name evidence="1" type="ORF">HMPREF0058_0976</name>
</gene>
<accession>C0W532</accession>
<keyword evidence="2" id="KW-1185">Reference proteome</keyword>
<dbReference type="Proteomes" id="UP000004778">
    <property type="component" value="Unassembled WGS sequence"/>
</dbReference>
<evidence type="ECO:0000313" key="1">
    <source>
        <dbReference type="EMBL" id="EEH66189.1"/>
    </source>
</evidence>
<reference evidence="1 2" key="1">
    <citation type="submission" date="2009-01" db="EMBL/GenBank/DDBJ databases">
        <authorList>
            <person name="Qin X."/>
            <person name="Bachman B."/>
            <person name="Battles P."/>
            <person name="Bell A."/>
            <person name="Bess C."/>
            <person name="Bickham C."/>
            <person name="Chaboub L."/>
            <person name="Chen D."/>
            <person name="Coyle M."/>
            <person name="Deiros D.R."/>
            <person name="Dinh H."/>
            <person name="Forbes L."/>
            <person name="Fowler G."/>
            <person name="Francisco L."/>
            <person name="Fu Q."/>
            <person name="Gubbala S."/>
            <person name="Hale W."/>
            <person name="Han Y."/>
            <person name="Hemphill L."/>
            <person name="Highlander S.K."/>
            <person name="Hirani K."/>
            <person name="Hogues M."/>
            <person name="Jackson L."/>
            <person name="Jakkamsetti A."/>
            <person name="Javaid M."/>
            <person name="Jiang H."/>
            <person name="Korchina V."/>
            <person name="Kovar C."/>
            <person name="Lara F."/>
            <person name="Lee S."/>
            <person name="Mata R."/>
            <person name="Mathew T."/>
            <person name="Moen C."/>
            <person name="Morales K."/>
            <person name="Munidasa M."/>
            <person name="Nazareth L."/>
            <person name="Ngo R."/>
            <person name="Nguyen L."/>
            <person name="Okwuonu G."/>
            <person name="Ongeri F."/>
            <person name="Patil S."/>
            <person name="Petrosino J."/>
            <person name="Pham C."/>
            <person name="Pham P."/>
            <person name="Pu L.-L."/>
            <person name="Puazo M."/>
            <person name="Raj R."/>
            <person name="Reid J."/>
            <person name="Rouhana J."/>
            <person name="Saada N."/>
            <person name="Shang Y."/>
            <person name="Simmons D."/>
            <person name="Thornton R."/>
            <person name="Warren J."/>
            <person name="Weissenberger G."/>
            <person name="Zhang J."/>
            <person name="Zhang L."/>
            <person name="Zhou C."/>
            <person name="Zhu D."/>
            <person name="Muzny D."/>
            <person name="Worley K."/>
            <person name="Gibbs R."/>
        </authorList>
    </citation>
    <scope>NUCLEOTIDE SEQUENCE [LARGE SCALE GENOMIC DNA]</scope>
    <source>
        <strain evidence="1 2">DSM 15434</strain>
    </source>
</reference>
<proteinExistence type="predicted"/>
<organism evidence="1 2">
    <name type="scientific">Actinomyces urogenitalis DSM 15434</name>
    <dbReference type="NCBI Taxonomy" id="525246"/>
    <lineage>
        <taxon>Bacteria</taxon>
        <taxon>Bacillati</taxon>
        <taxon>Actinomycetota</taxon>
        <taxon>Actinomycetes</taxon>
        <taxon>Actinomycetales</taxon>
        <taxon>Actinomycetaceae</taxon>
        <taxon>Actinomyces</taxon>
    </lineage>
</organism>
<dbReference type="AlphaFoldDB" id="C0W532"/>
<comment type="caution">
    <text evidence="1">The sequence shown here is derived from an EMBL/GenBank/DDBJ whole genome shotgun (WGS) entry which is preliminary data.</text>
</comment>
<protein>
    <submittedName>
        <fullName evidence="1">Uncharacterized protein</fullName>
    </submittedName>
</protein>
<dbReference type="HOGENOM" id="CLU_3303461_0_0_11"/>
<dbReference type="EMBL" id="ACFH01000061">
    <property type="protein sequence ID" value="EEH66189.1"/>
    <property type="molecule type" value="Genomic_DNA"/>
</dbReference>
<evidence type="ECO:0000313" key="2">
    <source>
        <dbReference type="Proteomes" id="UP000004778"/>
    </source>
</evidence>
<name>C0W532_9ACTO</name>